<protein>
    <submittedName>
        <fullName evidence="1">SMI1/KNR4 family protein</fullName>
    </submittedName>
</protein>
<name>A0ABV5QYT9_9ACTN</name>
<keyword evidence="2" id="KW-1185">Reference proteome</keyword>
<evidence type="ECO:0000313" key="1">
    <source>
        <dbReference type="EMBL" id="MFB9558164.1"/>
    </source>
</evidence>
<organism evidence="1 2">
    <name type="scientific">Streptomyces roseoviridis</name>
    <dbReference type="NCBI Taxonomy" id="67361"/>
    <lineage>
        <taxon>Bacteria</taxon>
        <taxon>Bacillati</taxon>
        <taxon>Actinomycetota</taxon>
        <taxon>Actinomycetes</taxon>
        <taxon>Kitasatosporales</taxon>
        <taxon>Streptomycetaceae</taxon>
        <taxon>Streptomyces</taxon>
    </lineage>
</organism>
<dbReference type="RefSeq" id="WP_345483815.1">
    <property type="nucleotide sequence ID" value="NZ_BAAAWU010000001.1"/>
</dbReference>
<dbReference type="Proteomes" id="UP001589716">
    <property type="component" value="Unassembled WGS sequence"/>
</dbReference>
<sequence length="176" mass="18897">MIDTEDRTFPEALADVAGVSFAHADGDGYGVDYEPYAAFPSAEETTEWIRAWTGNQELDGDAFLPFGMDGTGGQVAFHRVRPGRPPAEQPVVFLGSEGEVRVLARDLSGFLWLLADGYGPLDFVWSERRAPRPHAGLAAIAARHGGVGSRRPAAETVAAAAAEFPAFEDETFALCR</sequence>
<evidence type="ECO:0000313" key="2">
    <source>
        <dbReference type="Proteomes" id="UP001589716"/>
    </source>
</evidence>
<reference evidence="1 2" key="1">
    <citation type="submission" date="2024-09" db="EMBL/GenBank/DDBJ databases">
        <authorList>
            <person name="Sun Q."/>
            <person name="Mori K."/>
        </authorList>
    </citation>
    <scope>NUCLEOTIDE SEQUENCE [LARGE SCALE GENOMIC DNA]</scope>
    <source>
        <strain evidence="1 2">JCM 4414</strain>
    </source>
</reference>
<comment type="caution">
    <text evidence="1">The sequence shown here is derived from an EMBL/GenBank/DDBJ whole genome shotgun (WGS) entry which is preliminary data.</text>
</comment>
<gene>
    <name evidence="1" type="ORF">ACFFTP_28760</name>
</gene>
<accession>A0ABV5QYT9</accession>
<proteinExistence type="predicted"/>
<dbReference type="EMBL" id="JBHMCT010000020">
    <property type="protein sequence ID" value="MFB9558164.1"/>
    <property type="molecule type" value="Genomic_DNA"/>
</dbReference>